<protein>
    <submittedName>
        <fullName evidence="2">Uncharacterized protein</fullName>
    </submittedName>
</protein>
<sequence>MEELESTCQLVIEHILSAKAVQAESVGLPPVLVRRPVANKQRRPLSASASAQGAVATEDSARISLIGRPPSSLSEANLARAKRSFITYIRANPPSHLDQGVEKQRQLAGLFLRFLDS</sequence>
<comment type="caution">
    <text evidence="2">The sequence shown here is derived from an EMBL/GenBank/DDBJ whole genome shotgun (WGS) entry which is preliminary data.</text>
</comment>
<accession>A0A3S5A4V0</accession>
<dbReference type="EMBL" id="CAAALY010013374">
    <property type="protein sequence ID" value="VEL11962.1"/>
    <property type="molecule type" value="Genomic_DNA"/>
</dbReference>
<feature type="region of interest" description="Disordered" evidence="1">
    <location>
        <begin position="39"/>
        <end position="58"/>
    </location>
</feature>
<gene>
    <name evidence="2" type="ORF">PXEA_LOCUS5402</name>
</gene>
<name>A0A3S5A4V0_9PLAT</name>
<dbReference type="Proteomes" id="UP000784294">
    <property type="component" value="Unassembled WGS sequence"/>
</dbReference>
<evidence type="ECO:0000256" key="1">
    <source>
        <dbReference type="SAM" id="MobiDB-lite"/>
    </source>
</evidence>
<proteinExistence type="predicted"/>
<reference evidence="2" key="1">
    <citation type="submission" date="2018-11" db="EMBL/GenBank/DDBJ databases">
        <authorList>
            <consortium name="Pathogen Informatics"/>
        </authorList>
    </citation>
    <scope>NUCLEOTIDE SEQUENCE</scope>
</reference>
<dbReference type="AlphaFoldDB" id="A0A3S5A4V0"/>
<keyword evidence="3" id="KW-1185">Reference proteome</keyword>
<evidence type="ECO:0000313" key="3">
    <source>
        <dbReference type="Proteomes" id="UP000784294"/>
    </source>
</evidence>
<dbReference type="OrthoDB" id="9972657at2759"/>
<organism evidence="2 3">
    <name type="scientific">Protopolystoma xenopodis</name>
    <dbReference type="NCBI Taxonomy" id="117903"/>
    <lineage>
        <taxon>Eukaryota</taxon>
        <taxon>Metazoa</taxon>
        <taxon>Spiralia</taxon>
        <taxon>Lophotrochozoa</taxon>
        <taxon>Platyhelminthes</taxon>
        <taxon>Monogenea</taxon>
        <taxon>Polyopisthocotylea</taxon>
        <taxon>Polystomatidea</taxon>
        <taxon>Polystomatidae</taxon>
        <taxon>Protopolystoma</taxon>
    </lineage>
</organism>
<evidence type="ECO:0000313" key="2">
    <source>
        <dbReference type="EMBL" id="VEL11962.1"/>
    </source>
</evidence>